<feature type="transmembrane region" description="Helical" evidence="5">
    <location>
        <begin position="6"/>
        <end position="28"/>
    </location>
</feature>
<keyword evidence="4 5" id="KW-0472">Membrane</keyword>
<evidence type="ECO:0000256" key="5">
    <source>
        <dbReference type="SAM" id="Phobius"/>
    </source>
</evidence>
<dbReference type="AlphaFoldDB" id="A0A3Q2UVU2"/>
<evidence type="ECO:0000256" key="4">
    <source>
        <dbReference type="ARBA" id="ARBA00023136"/>
    </source>
</evidence>
<dbReference type="Ensembl" id="ENSHBUT00000013134.1">
    <property type="protein sequence ID" value="ENSHBUP00000001830.1"/>
    <property type="gene ID" value="ENSHBUG00000003005.1"/>
</dbReference>
<reference evidence="6" key="2">
    <citation type="submission" date="2025-09" db="UniProtKB">
        <authorList>
            <consortium name="Ensembl"/>
        </authorList>
    </citation>
    <scope>IDENTIFICATION</scope>
</reference>
<reference evidence="6" key="1">
    <citation type="submission" date="2025-08" db="UniProtKB">
        <authorList>
            <consortium name="Ensembl"/>
        </authorList>
    </citation>
    <scope>IDENTIFICATION</scope>
</reference>
<name>A0A3Q2UVU2_HAPBU</name>
<protein>
    <submittedName>
        <fullName evidence="6">Claudin domain containing 1a</fullName>
    </submittedName>
</protein>
<keyword evidence="2 5" id="KW-0812">Transmembrane</keyword>
<dbReference type="InterPro" id="IPR004031">
    <property type="entry name" value="PMP22/EMP/MP20/Claudin"/>
</dbReference>
<dbReference type="PANTHER" id="PTHR14347">
    <property type="entry name" value="CLAUDIN DOMAIN-CONTAINING PROTEIN 1"/>
    <property type="match status" value="1"/>
</dbReference>
<comment type="subcellular location">
    <subcellularLocation>
        <location evidence="1">Membrane</location>
        <topology evidence="1">Multi-pass membrane protein</topology>
    </subcellularLocation>
</comment>
<proteinExistence type="predicted"/>
<dbReference type="GO" id="GO:0016020">
    <property type="term" value="C:membrane"/>
    <property type="evidence" value="ECO:0007669"/>
    <property type="project" value="UniProtKB-SubCell"/>
</dbReference>
<evidence type="ECO:0000256" key="3">
    <source>
        <dbReference type="ARBA" id="ARBA00022989"/>
    </source>
</evidence>
<feature type="transmembrane region" description="Helical" evidence="5">
    <location>
        <begin position="140"/>
        <end position="158"/>
    </location>
</feature>
<evidence type="ECO:0000256" key="2">
    <source>
        <dbReference type="ARBA" id="ARBA00022692"/>
    </source>
</evidence>
<dbReference type="Pfam" id="PF13903">
    <property type="entry name" value="Claudin_2"/>
    <property type="match status" value="1"/>
</dbReference>
<dbReference type="Proteomes" id="UP000264840">
    <property type="component" value="Unplaced"/>
</dbReference>
<evidence type="ECO:0000313" key="6">
    <source>
        <dbReference type="Ensembl" id="ENSHBUP00000001830.1"/>
    </source>
</evidence>
<organism evidence="6 7">
    <name type="scientific">Haplochromis burtoni</name>
    <name type="common">Burton's mouthbrooder</name>
    <name type="synonym">Chromis burtoni</name>
    <dbReference type="NCBI Taxonomy" id="8153"/>
    <lineage>
        <taxon>Eukaryota</taxon>
        <taxon>Metazoa</taxon>
        <taxon>Chordata</taxon>
        <taxon>Craniata</taxon>
        <taxon>Vertebrata</taxon>
        <taxon>Euteleostomi</taxon>
        <taxon>Actinopterygii</taxon>
        <taxon>Neopterygii</taxon>
        <taxon>Teleostei</taxon>
        <taxon>Neoteleostei</taxon>
        <taxon>Acanthomorphata</taxon>
        <taxon>Ovalentaria</taxon>
        <taxon>Cichlomorphae</taxon>
        <taxon>Cichliformes</taxon>
        <taxon>Cichlidae</taxon>
        <taxon>African cichlids</taxon>
        <taxon>Pseudocrenilabrinae</taxon>
        <taxon>Haplochromini</taxon>
        <taxon>Haplochromis</taxon>
    </lineage>
</organism>
<dbReference type="GeneTree" id="ENSGT00390000002596"/>
<evidence type="ECO:0000313" key="7">
    <source>
        <dbReference type="Proteomes" id="UP000264840"/>
    </source>
</evidence>
<keyword evidence="7" id="KW-1185">Reference proteome</keyword>
<sequence>MVDNRYATALVIACVLSIIATVYLSVAIGTQHWYQYSSPTVRGEANISELRSLYEEFIDGEFDEKTYSDTLFRLNGTVGLWWRCVLVPANAHWYKEPGAKTVLECRSFTLPQQFTPKYKEPGNHNSGEDMVRTYLWRCQFLLPLVSLGLVVLAALTGFCACLCRSLTPTLGIGVLHMLAGRSNVEIHTCCQTVQLNILIRVQGCKLLHLKVTLQTYLNIVLSMVCYCFCEA</sequence>
<evidence type="ECO:0000256" key="1">
    <source>
        <dbReference type="ARBA" id="ARBA00004141"/>
    </source>
</evidence>
<dbReference type="PANTHER" id="PTHR14347:SF3">
    <property type="entry name" value="CLAUDIN DOMAIN-CONTAINING PROTEIN 1"/>
    <property type="match status" value="1"/>
</dbReference>
<keyword evidence="3 5" id="KW-1133">Transmembrane helix</keyword>
<accession>A0A3Q2UVU2</accession>
<dbReference type="Gene3D" id="1.20.140.150">
    <property type="match status" value="1"/>
</dbReference>
<dbReference type="InterPro" id="IPR042356">
    <property type="entry name" value="CLDN1"/>
</dbReference>